<reference evidence="2" key="1">
    <citation type="submission" date="2022-08" db="EMBL/GenBank/DDBJ databases">
        <authorList>
            <person name="Gutierrez-Valencia J."/>
        </authorList>
    </citation>
    <scope>NUCLEOTIDE SEQUENCE</scope>
</reference>
<organism evidence="2 3">
    <name type="scientific">Linum tenue</name>
    <dbReference type="NCBI Taxonomy" id="586396"/>
    <lineage>
        <taxon>Eukaryota</taxon>
        <taxon>Viridiplantae</taxon>
        <taxon>Streptophyta</taxon>
        <taxon>Embryophyta</taxon>
        <taxon>Tracheophyta</taxon>
        <taxon>Spermatophyta</taxon>
        <taxon>Magnoliopsida</taxon>
        <taxon>eudicotyledons</taxon>
        <taxon>Gunneridae</taxon>
        <taxon>Pentapetalae</taxon>
        <taxon>rosids</taxon>
        <taxon>fabids</taxon>
        <taxon>Malpighiales</taxon>
        <taxon>Linaceae</taxon>
        <taxon>Linum</taxon>
    </lineage>
</organism>
<dbReference type="SUPFAM" id="SSF53474">
    <property type="entry name" value="alpha/beta-Hydrolases"/>
    <property type="match status" value="1"/>
</dbReference>
<dbReference type="Gene3D" id="3.40.50.11320">
    <property type="match status" value="1"/>
</dbReference>
<dbReference type="AlphaFoldDB" id="A0AAV0P171"/>
<evidence type="ECO:0000313" key="3">
    <source>
        <dbReference type="Proteomes" id="UP001154282"/>
    </source>
</evidence>
<dbReference type="Proteomes" id="UP001154282">
    <property type="component" value="Unassembled WGS sequence"/>
</dbReference>
<dbReference type="InterPro" id="IPR001563">
    <property type="entry name" value="Peptidase_S10"/>
</dbReference>
<evidence type="ECO:0000256" key="1">
    <source>
        <dbReference type="ARBA" id="ARBA00009431"/>
    </source>
</evidence>
<evidence type="ECO:0000313" key="2">
    <source>
        <dbReference type="EMBL" id="CAI0464908.1"/>
    </source>
</evidence>
<dbReference type="GO" id="GO:0004185">
    <property type="term" value="F:serine-type carboxypeptidase activity"/>
    <property type="evidence" value="ECO:0007669"/>
    <property type="project" value="InterPro"/>
</dbReference>
<protein>
    <submittedName>
        <fullName evidence="2">Uncharacterized protein</fullName>
    </submittedName>
</protein>
<dbReference type="GO" id="GO:0006508">
    <property type="term" value="P:proteolysis"/>
    <property type="evidence" value="ECO:0007669"/>
    <property type="project" value="InterPro"/>
</dbReference>
<dbReference type="Pfam" id="PF00450">
    <property type="entry name" value="Peptidase_S10"/>
    <property type="match status" value="1"/>
</dbReference>
<accession>A0AAV0P171</accession>
<gene>
    <name evidence="2" type="ORF">LITE_LOCUS36378</name>
</gene>
<comment type="caution">
    <text evidence="2">The sequence shown here is derived from an EMBL/GenBank/DDBJ whole genome shotgun (WGS) entry which is preliminary data.</text>
</comment>
<proteinExistence type="inferred from homology"/>
<sequence>MFNKSRKVRRGQLGESDNWCGGIVGGIGHSSTGLQRRSRCCNPIHRYKNLVNRLSKKLGLNTTLPYKPWFDDEKQVGGWTQVYGENNKLAYETIRGASHMAPLSSPKRSLTLFAAFLAGKPLAA</sequence>
<comment type="similarity">
    <text evidence="1">Belongs to the peptidase S10 family.</text>
</comment>
<keyword evidence="3" id="KW-1185">Reference proteome</keyword>
<dbReference type="InterPro" id="IPR029058">
    <property type="entry name" value="AB_hydrolase_fold"/>
</dbReference>
<name>A0AAV0P171_9ROSI</name>
<dbReference type="EMBL" id="CAMGYJ010000008">
    <property type="protein sequence ID" value="CAI0464908.1"/>
    <property type="molecule type" value="Genomic_DNA"/>
</dbReference>